<name>A0ABQ2KLJ8_9MICO</name>
<protein>
    <submittedName>
        <fullName evidence="1">Uncharacterized protein</fullName>
    </submittedName>
</protein>
<reference evidence="2" key="1">
    <citation type="journal article" date="2019" name="Int. J. Syst. Evol. Microbiol.">
        <title>The Global Catalogue of Microorganisms (GCM) 10K type strain sequencing project: providing services to taxonomists for standard genome sequencing and annotation.</title>
        <authorList>
            <consortium name="The Broad Institute Genomics Platform"/>
            <consortium name="The Broad Institute Genome Sequencing Center for Infectious Disease"/>
            <person name="Wu L."/>
            <person name="Ma J."/>
        </authorList>
    </citation>
    <scope>NUCLEOTIDE SEQUENCE [LARGE SCALE GENOMIC DNA]</scope>
    <source>
        <strain evidence="2">CGMCC 1.6960</strain>
    </source>
</reference>
<organism evidence="1 2">
    <name type="scientific">Agrococcus terreus</name>
    <dbReference type="NCBI Taxonomy" id="574649"/>
    <lineage>
        <taxon>Bacteria</taxon>
        <taxon>Bacillati</taxon>
        <taxon>Actinomycetota</taxon>
        <taxon>Actinomycetes</taxon>
        <taxon>Micrococcales</taxon>
        <taxon>Microbacteriaceae</taxon>
        <taxon>Agrococcus</taxon>
    </lineage>
</organism>
<dbReference type="Proteomes" id="UP000626982">
    <property type="component" value="Unassembled WGS sequence"/>
</dbReference>
<dbReference type="EMBL" id="BMLM01000001">
    <property type="protein sequence ID" value="GGN84824.1"/>
    <property type="molecule type" value="Genomic_DNA"/>
</dbReference>
<comment type="caution">
    <text evidence="1">The sequence shown here is derived from an EMBL/GenBank/DDBJ whole genome shotgun (WGS) entry which is preliminary data.</text>
</comment>
<proteinExistence type="predicted"/>
<evidence type="ECO:0000313" key="1">
    <source>
        <dbReference type="EMBL" id="GGN84824.1"/>
    </source>
</evidence>
<accession>A0ABQ2KLJ8</accession>
<evidence type="ECO:0000313" key="2">
    <source>
        <dbReference type="Proteomes" id="UP000626982"/>
    </source>
</evidence>
<sequence>MQLDEGVDRLDLSVTTASLALRPPRVAILIPEDPEWRQWAAMALRVASGYWGGGGYILVPFDRNTSAPRSEFEGIVRAYDPDHVVVLSLTVGQLEELIPGSVNFGEQLDKAEKQRRLSHVVGITQDPAALEARSRVAEWCSPMRRDLLRRASAGRAREAVTSLAEADEKRRHRPFARRPPAQGRFVAAHERWSSDAGLAVAARCGVALGEDSPRQEPSGDVFEWLLSGGSRPAPAELIARLGQDDAELGAEQTRTWTESDLNLRWVTSQYSRDRVAIVVGDTAADFALALAYGRLLGHSSWLPAAAIDDRGPLRNRIVQSLARLADDLEHQAGFLVITSLSFDDETLSELADSVRTASYRVLIEGMNESDPDEATVQVRNVQVEANSGRYIIEEHLGTSVLLPMTADGPTGSSSVNGLVTPVPSMHLYPGDLSHLPFWYVDASIEGDESPSGRDIPASVLLADGVPAIPEVDIRSSSAGISYDPSSLGWVSGGSLLPGRIGRPRVRRLAMRGWVEGMASAAGLEVRLSLPGRHADLVANRLGSRAALVSLVSGQSLDALSPFVVRTDCLIEPEQRVELFGEYFLTFDAMLQAGKQGADSTVALVDTLSEAGLLRRGIIVNCIECERPSFIEIGKLAQVYSCGRCSASNALSSARWRKGNEPRWFYDLSVAFRELLARNGHVPLLASARLGAEARKYSDCPELEFVSRDTGKPVAEIDLVGNVDDEIVVVEAKTDGSFGSRKRRDAQLGKLMRIATDLRADRIVLATTARRWARADLDRLRQLVSESDRPRVRVEEMNQLR</sequence>
<gene>
    <name evidence="1" type="ORF">GCM10010968_17070</name>
</gene>
<keyword evidence="2" id="KW-1185">Reference proteome</keyword>